<evidence type="ECO:0000313" key="1">
    <source>
        <dbReference type="EMBL" id="KAF7401456.1"/>
    </source>
</evidence>
<reference evidence="1" key="1">
    <citation type="journal article" date="2020" name="G3 (Bethesda)">
        <title>High-Quality Assemblies for Three Invasive Social Wasps from the &lt;i&gt;Vespula&lt;/i&gt; Genus.</title>
        <authorList>
            <person name="Harrop T.W.R."/>
            <person name="Guhlin J."/>
            <person name="McLaughlin G.M."/>
            <person name="Permina E."/>
            <person name="Stockwell P."/>
            <person name="Gilligan J."/>
            <person name="Le Lec M.F."/>
            <person name="Gruber M.A.M."/>
            <person name="Quinn O."/>
            <person name="Lovegrove M."/>
            <person name="Duncan E.J."/>
            <person name="Remnant E.J."/>
            <person name="Van Eeckhoven J."/>
            <person name="Graham B."/>
            <person name="Knapp R.A."/>
            <person name="Langford K.W."/>
            <person name="Kronenberg Z."/>
            <person name="Press M.O."/>
            <person name="Eacker S.M."/>
            <person name="Wilson-Rankin E.E."/>
            <person name="Purcell J."/>
            <person name="Lester P.J."/>
            <person name="Dearden P.K."/>
        </authorList>
    </citation>
    <scope>NUCLEOTIDE SEQUENCE</scope>
    <source>
        <strain evidence="1">Linc-1</strain>
    </source>
</reference>
<gene>
    <name evidence="1" type="ORF">HZH68_007276</name>
</gene>
<dbReference type="AlphaFoldDB" id="A0A834K948"/>
<organism evidence="1 2">
    <name type="scientific">Vespula germanica</name>
    <name type="common">German yellow jacket</name>
    <name type="synonym">Paravespula germanica</name>
    <dbReference type="NCBI Taxonomy" id="30212"/>
    <lineage>
        <taxon>Eukaryota</taxon>
        <taxon>Metazoa</taxon>
        <taxon>Ecdysozoa</taxon>
        <taxon>Arthropoda</taxon>
        <taxon>Hexapoda</taxon>
        <taxon>Insecta</taxon>
        <taxon>Pterygota</taxon>
        <taxon>Neoptera</taxon>
        <taxon>Endopterygota</taxon>
        <taxon>Hymenoptera</taxon>
        <taxon>Apocrita</taxon>
        <taxon>Aculeata</taxon>
        <taxon>Vespoidea</taxon>
        <taxon>Vespidae</taxon>
        <taxon>Vespinae</taxon>
        <taxon>Vespula</taxon>
    </lineage>
</organism>
<dbReference type="EMBL" id="JACSDZ010000006">
    <property type="protein sequence ID" value="KAF7401456.1"/>
    <property type="molecule type" value="Genomic_DNA"/>
</dbReference>
<dbReference type="Proteomes" id="UP000617340">
    <property type="component" value="Unassembled WGS sequence"/>
</dbReference>
<evidence type="ECO:0000313" key="2">
    <source>
        <dbReference type="Proteomes" id="UP000617340"/>
    </source>
</evidence>
<comment type="caution">
    <text evidence="1">The sequence shown here is derived from an EMBL/GenBank/DDBJ whole genome shotgun (WGS) entry which is preliminary data.</text>
</comment>
<name>A0A834K948_VESGE</name>
<accession>A0A834K948</accession>
<proteinExistence type="predicted"/>
<protein>
    <submittedName>
        <fullName evidence="1">Uncharacterized protein</fullName>
    </submittedName>
</protein>
<keyword evidence="2" id="KW-1185">Reference proteome</keyword>
<sequence length="85" mass="9491">MCMDVQANEKKEKMNDRIVDEDVQIVEARVTRGKYLHFEVMGGGSTGASSDSSSDHKLNTAVVRRNSVDEVNLSDYLDLIDDDLI</sequence>